<dbReference type="PANTHER" id="PTHR30600">
    <property type="entry name" value="CYTOCHROME C PEROXIDASE-RELATED"/>
    <property type="match status" value="1"/>
</dbReference>
<comment type="subcellular location">
    <subcellularLocation>
        <location evidence="1">Periplasm</location>
    </subcellularLocation>
</comment>
<evidence type="ECO:0000256" key="8">
    <source>
        <dbReference type="PIRSR" id="PIRSR000294-1"/>
    </source>
</evidence>
<dbReference type="Proteomes" id="UP000628448">
    <property type="component" value="Unassembled WGS sequence"/>
</dbReference>
<dbReference type="AlphaFoldDB" id="A0A931GWQ0"/>
<keyword evidence="4" id="KW-0732">Signal</keyword>
<dbReference type="PIRSF" id="PIRSF000294">
    <property type="entry name" value="Cytochrome-c_peroxidase"/>
    <property type="match status" value="1"/>
</dbReference>
<evidence type="ECO:0000256" key="1">
    <source>
        <dbReference type="ARBA" id="ARBA00004418"/>
    </source>
</evidence>
<feature type="binding site" description="covalent" evidence="8">
    <location>
        <position position="225"/>
    </location>
    <ligand>
        <name>heme c</name>
        <dbReference type="ChEBI" id="CHEBI:61717"/>
        <label>2</label>
    </ligand>
</feature>
<evidence type="ECO:0000256" key="6">
    <source>
        <dbReference type="ARBA" id="ARBA00023002"/>
    </source>
</evidence>
<evidence type="ECO:0000256" key="2">
    <source>
        <dbReference type="ARBA" id="ARBA00022617"/>
    </source>
</evidence>
<dbReference type="GO" id="GO:0046872">
    <property type="term" value="F:metal ion binding"/>
    <property type="evidence" value="ECO:0007669"/>
    <property type="project" value="UniProtKB-KW"/>
</dbReference>
<evidence type="ECO:0000256" key="4">
    <source>
        <dbReference type="ARBA" id="ARBA00022729"/>
    </source>
</evidence>
<keyword evidence="2 8" id="KW-0349">Heme</keyword>
<accession>A0A931GWQ0</accession>
<evidence type="ECO:0000313" key="12">
    <source>
        <dbReference type="Proteomes" id="UP000628448"/>
    </source>
</evidence>
<dbReference type="InterPro" id="IPR004852">
    <property type="entry name" value="Di-haem_cyt_c_peroxidsae"/>
</dbReference>
<evidence type="ECO:0000256" key="9">
    <source>
        <dbReference type="PIRSR" id="PIRSR000294-2"/>
    </source>
</evidence>
<evidence type="ECO:0000313" key="11">
    <source>
        <dbReference type="EMBL" id="MBG9376633.1"/>
    </source>
</evidence>
<dbReference type="InterPro" id="IPR051395">
    <property type="entry name" value="Cytochrome_c_Peroxidase/MauG"/>
</dbReference>
<feature type="binding site" description="covalent" evidence="8">
    <location>
        <position position="228"/>
    </location>
    <ligand>
        <name>heme c</name>
        <dbReference type="ChEBI" id="CHEBI:61717"/>
        <label>2</label>
    </ligand>
</feature>
<keyword evidence="11" id="KW-0575">Peroxidase</keyword>
<dbReference type="PROSITE" id="PS51007">
    <property type="entry name" value="CYTC"/>
    <property type="match status" value="1"/>
</dbReference>
<dbReference type="PANTHER" id="PTHR30600:SF10">
    <property type="entry name" value="BLL6722 PROTEIN"/>
    <property type="match status" value="1"/>
</dbReference>
<dbReference type="SUPFAM" id="SSF46626">
    <property type="entry name" value="Cytochrome c"/>
    <property type="match status" value="2"/>
</dbReference>
<evidence type="ECO:0000259" key="10">
    <source>
        <dbReference type="PROSITE" id="PS51007"/>
    </source>
</evidence>
<name>A0A931GWQ0_9BACT</name>
<evidence type="ECO:0000256" key="5">
    <source>
        <dbReference type="ARBA" id="ARBA00022764"/>
    </source>
</evidence>
<feature type="binding site" description="axial binding residue" evidence="9">
    <location>
        <position position="229"/>
    </location>
    <ligand>
        <name>heme c</name>
        <dbReference type="ChEBI" id="CHEBI:61717"/>
        <label>2</label>
    </ligand>
    <ligandPart>
        <name>Fe</name>
        <dbReference type="ChEBI" id="CHEBI:18248"/>
    </ligandPart>
</feature>
<keyword evidence="5" id="KW-0574">Periplasm</keyword>
<comment type="caution">
    <text evidence="11">The sequence shown here is derived from an EMBL/GenBank/DDBJ whole genome shotgun (WGS) entry which is preliminary data.</text>
</comment>
<dbReference type="InterPro" id="IPR026259">
    <property type="entry name" value="MauG/Cytc_peroxidase"/>
</dbReference>
<evidence type="ECO:0000256" key="7">
    <source>
        <dbReference type="ARBA" id="ARBA00023004"/>
    </source>
</evidence>
<gene>
    <name evidence="11" type="ORF">I5907_10330</name>
</gene>
<feature type="binding site" description="axial binding residue" evidence="9">
    <location>
        <position position="85"/>
    </location>
    <ligand>
        <name>heme c</name>
        <dbReference type="ChEBI" id="CHEBI:61717"/>
        <label>1</label>
    </ligand>
    <ligandPart>
        <name>Fe</name>
        <dbReference type="ChEBI" id="CHEBI:18248"/>
    </ligandPart>
</feature>
<reference evidence="11" key="1">
    <citation type="submission" date="2020-11" db="EMBL/GenBank/DDBJ databases">
        <title>Bacterial whole genome sequence for Panacibacter sp. DH6.</title>
        <authorList>
            <person name="Le V."/>
            <person name="Ko S."/>
            <person name="Ahn C.-Y."/>
            <person name="Oh H.-M."/>
        </authorList>
    </citation>
    <scope>NUCLEOTIDE SEQUENCE</scope>
    <source>
        <strain evidence="11">DH6</strain>
    </source>
</reference>
<proteinExistence type="predicted"/>
<dbReference type="GO" id="GO:0042597">
    <property type="term" value="C:periplasmic space"/>
    <property type="evidence" value="ECO:0007669"/>
    <property type="project" value="UniProtKB-SubCell"/>
</dbReference>
<organism evidence="11 12">
    <name type="scientific">Panacibacter microcysteis</name>
    <dbReference type="NCBI Taxonomy" id="2793269"/>
    <lineage>
        <taxon>Bacteria</taxon>
        <taxon>Pseudomonadati</taxon>
        <taxon>Bacteroidota</taxon>
        <taxon>Chitinophagia</taxon>
        <taxon>Chitinophagales</taxon>
        <taxon>Chitinophagaceae</taxon>
        <taxon>Panacibacter</taxon>
    </lineage>
</organism>
<dbReference type="InterPro" id="IPR009056">
    <property type="entry name" value="Cyt_c-like_dom"/>
</dbReference>
<keyword evidence="12" id="KW-1185">Reference proteome</keyword>
<feature type="domain" description="Cytochrome c" evidence="10">
    <location>
        <begin position="212"/>
        <end position="337"/>
    </location>
</feature>
<feature type="binding site" description="covalent" evidence="8">
    <location>
        <position position="81"/>
    </location>
    <ligand>
        <name>heme c</name>
        <dbReference type="ChEBI" id="CHEBI:61717"/>
        <label>1</label>
    </ligand>
</feature>
<dbReference type="InterPro" id="IPR036909">
    <property type="entry name" value="Cyt_c-like_dom_sf"/>
</dbReference>
<keyword evidence="3 9" id="KW-0479">Metal-binding</keyword>
<keyword evidence="7 9" id="KW-0408">Iron</keyword>
<comment type="PTM">
    <text evidence="8">Binds 2 heme groups per subunit.</text>
</comment>
<comment type="cofactor">
    <cofactor evidence="8">
        <name>heme</name>
        <dbReference type="ChEBI" id="CHEBI:30413"/>
    </cofactor>
    <text evidence="8">Binds 2 heme groups.</text>
</comment>
<dbReference type="GO" id="GO:0009055">
    <property type="term" value="F:electron transfer activity"/>
    <property type="evidence" value="ECO:0007669"/>
    <property type="project" value="InterPro"/>
</dbReference>
<dbReference type="Gene3D" id="1.10.760.10">
    <property type="entry name" value="Cytochrome c-like domain"/>
    <property type="match status" value="2"/>
</dbReference>
<dbReference type="GO" id="GO:0020037">
    <property type="term" value="F:heme binding"/>
    <property type="evidence" value="ECO:0007669"/>
    <property type="project" value="InterPro"/>
</dbReference>
<dbReference type="EMBL" id="JADWYR010000001">
    <property type="protein sequence ID" value="MBG9376633.1"/>
    <property type="molecule type" value="Genomic_DNA"/>
</dbReference>
<evidence type="ECO:0000256" key="3">
    <source>
        <dbReference type="ARBA" id="ARBA00022723"/>
    </source>
</evidence>
<sequence length="350" mass="38667">MTRIIKPLLKNAALIAGCAILITACNKNDSTSPKAMPLVMPANFPPLVYDLSANPITEEGFMLGRKLFYDPILSADNTISCGFCHIQGSAFTQHGHKVSHGINDKVGVRNSPPIMNLGWYTSFFWDGGVFNLDLQPIAPIENPVEMGETMPNVLAKLNASAAYRQLFSKAFGSSEITSGNMLKALSQFMLQCISANSRYDKYVRNEGETFTEDEKAGMQIFQQKCSSCHSTDLFTDNDFHNNGLVPTIVNDSGRFKITLNPADMYKFKTPSLRNVANTPPYMHDGRLFTLEAVLDHYSSGMADSPTLDPLLKQNGTPGIPLLPAEKTQLIAFLHTLSDEQFLRDKKLSEQ</sequence>
<dbReference type="RefSeq" id="WP_196990636.1">
    <property type="nucleotide sequence ID" value="NZ_JADWYR010000001.1"/>
</dbReference>
<feature type="binding site" description="covalent" evidence="8">
    <location>
        <position position="84"/>
    </location>
    <ligand>
        <name>heme c</name>
        <dbReference type="ChEBI" id="CHEBI:61717"/>
        <label>1</label>
    </ligand>
</feature>
<dbReference type="GO" id="GO:0004130">
    <property type="term" value="F:cytochrome-c peroxidase activity"/>
    <property type="evidence" value="ECO:0007669"/>
    <property type="project" value="TreeGrafter"/>
</dbReference>
<keyword evidence="6" id="KW-0560">Oxidoreductase</keyword>
<dbReference type="Pfam" id="PF03150">
    <property type="entry name" value="CCP_MauG"/>
    <property type="match status" value="1"/>
</dbReference>
<dbReference type="PROSITE" id="PS51257">
    <property type="entry name" value="PROKAR_LIPOPROTEIN"/>
    <property type="match status" value="1"/>
</dbReference>
<protein>
    <submittedName>
        <fullName evidence="11">Cytochrome-c peroxidase</fullName>
    </submittedName>
</protein>